<dbReference type="AlphaFoldDB" id="A0A7W3TEW1"/>
<dbReference type="EMBL" id="VKHT01000528">
    <property type="protein sequence ID" value="MBB0245558.1"/>
    <property type="molecule type" value="Genomic_DNA"/>
</dbReference>
<name>A0A7W3TEW1_9ACTN</name>
<evidence type="ECO:0000313" key="1">
    <source>
        <dbReference type="EMBL" id="MBB0245558.1"/>
    </source>
</evidence>
<sequence length="66" mass="7122">MSAQTTRPARRETRPRLPWWGVLAPAAAFTGLLVLLLTGSDPAAAAETPRPLPLLLEHLIVALLRS</sequence>
<organism evidence="1 2">
    <name type="scientific">Streptomyces alkaliphilus</name>
    <dbReference type="NCBI Taxonomy" id="1472722"/>
    <lineage>
        <taxon>Bacteria</taxon>
        <taxon>Bacillati</taxon>
        <taxon>Actinomycetota</taxon>
        <taxon>Actinomycetes</taxon>
        <taxon>Kitasatosporales</taxon>
        <taxon>Streptomycetaceae</taxon>
        <taxon>Streptomyces</taxon>
    </lineage>
</organism>
<protein>
    <submittedName>
        <fullName evidence="1">Uncharacterized protein</fullName>
    </submittedName>
</protein>
<accession>A0A7W3TEW1</accession>
<dbReference type="Proteomes" id="UP000538929">
    <property type="component" value="Unassembled WGS sequence"/>
</dbReference>
<evidence type="ECO:0000313" key="2">
    <source>
        <dbReference type="Proteomes" id="UP000538929"/>
    </source>
</evidence>
<dbReference type="RefSeq" id="WP_143622931.1">
    <property type="nucleotide sequence ID" value="NZ_VJYJ02000589.1"/>
</dbReference>
<keyword evidence="2" id="KW-1185">Reference proteome</keyword>
<reference evidence="2" key="1">
    <citation type="submission" date="2019-10" db="EMBL/GenBank/DDBJ databases">
        <title>Streptomyces sp. nov., a novel actinobacterium isolated from alkaline environment.</title>
        <authorList>
            <person name="Golinska P."/>
        </authorList>
    </citation>
    <scope>NUCLEOTIDE SEQUENCE [LARGE SCALE GENOMIC DNA]</scope>
    <source>
        <strain evidence="2">DSM 42118</strain>
    </source>
</reference>
<proteinExistence type="predicted"/>
<comment type="caution">
    <text evidence="1">The sequence shown here is derived from an EMBL/GenBank/DDBJ whole genome shotgun (WGS) entry which is preliminary data.</text>
</comment>
<gene>
    <name evidence="1" type="ORF">FNQ90_15965</name>
</gene>